<dbReference type="InterPro" id="IPR019286">
    <property type="entry name" value="DUF2339_TM"/>
</dbReference>
<feature type="transmembrane region" description="Helical" evidence="2">
    <location>
        <begin position="541"/>
        <end position="561"/>
    </location>
</feature>
<keyword evidence="4" id="KW-1185">Reference proteome</keyword>
<feature type="transmembrane region" description="Helical" evidence="2">
    <location>
        <begin position="176"/>
        <end position="197"/>
    </location>
</feature>
<feature type="transmembrane region" description="Helical" evidence="2">
    <location>
        <begin position="338"/>
        <end position="355"/>
    </location>
</feature>
<keyword evidence="2" id="KW-0812">Transmembrane</keyword>
<evidence type="ECO:0000313" key="4">
    <source>
        <dbReference type="Proteomes" id="UP000291591"/>
    </source>
</evidence>
<evidence type="ECO:0000313" key="3">
    <source>
        <dbReference type="EMBL" id="RZT89185.1"/>
    </source>
</evidence>
<feature type="transmembrane region" description="Helical" evidence="2">
    <location>
        <begin position="94"/>
        <end position="117"/>
    </location>
</feature>
<keyword evidence="2" id="KW-0472">Membrane</keyword>
<feature type="transmembrane region" description="Helical" evidence="2">
    <location>
        <begin position="384"/>
        <end position="401"/>
    </location>
</feature>
<reference evidence="3 4" key="1">
    <citation type="submission" date="2019-02" db="EMBL/GenBank/DDBJ databases">
        <title>Sequencing the genomes of 1000 actinobacteria strains.</title>
        <authorList>
            <person name="Klenk H.-P."/>
        </authorList>
    </citation>
    <scope>NUCLEOTIDE SEQUENCE [LARGE SCALE GENOMIC DNA]</scope>
    <source>
        <strain evidence="3 4">DSM 45779</strain>
    </source>
</reference>
<keyword evidence="2" id="KW-1133">Transmembrane helix</keyword>
<feature type="transmembrane region" description="Helical" evidence="2">
    <location>
        <begin position="204"/>
        <end position="221"/>
    </location>
</feature>
<dbReference type="Pfam" id="PF10101">
    <property type="entry name" value="DUF2339"/>
    <property type="match status" value="1"/>
</dbReference>
<feature type="region of interest" description="Disordered" evidence="1">
    <location>
        <begin position="595"/>
        <end position="656"/>
    </location>
</feature>
<feature type="transmembrane region" description="Helical" evidence="2">
    <location>
        <begin position="285"/>
        <end position="307"/>
    </location>
</feature>
<gene>
    <name evidence="3" type="ORF">EV383_6144</name>
</gene>
<dbReference type="EMBL" id="SHKL01000001">
    <property type="protein sequence ID" value="RZT89185.1"/>
    <property type="molecule type" value="Genomic_DNA"/>
</dbReference>
<feature type="transmembrane region" description="Helical" evidence="2">
    <location>
        <begin position="123"/>
        <end position="141"/>
    </location>
</feature>
<sequence>MTTCTDDPDVITGLRARISDLDDRIAALETVTGLREPGHRRVYRRAVSGLPQPRTVPDPSVLGGLVARSEPMTGPVRTALSGTRPPLISDWSRLPVWAGAVVTVGGVVMLLALAATAGWLSPLVRVACGVVLGAALVGAGTRVARRSALGTASAALAGTGVLALFCSLAAATALYALLPVTAGLAGCLLAAAGGIALAGRWRSLPLALGVLVAAEIALPVVGDGPGALGLGLALVLQAAVGVTALRRTDREEWAVLNPVAALSTAVHGLLAAVVALISSNPADDVAVVAVAAVALALGTAVAALAALRPPPAPPVLTLLLAPLPLLVSAAVLGGTPGAAVAGAAGLALAAARVLYRGIRLAAAAAAAVLVMTATALLLDGGSLTLALLVEALALVTVAGVLRMRTVLTAGTAFAVPGVLLCLATLADPSALAGPLPSAALSGGLGAAPAGAALLVLVAAGALVAVRRAGLVGADGRPVAAWLPAAVVGLYGASWLVVAGTQLVLPGAAGFLTGHVLVTVGITVLGLVVLARGVARPSAGGAGFVLIAAALGKLVLFDLPALDGLGRVAAFIGAGLLLLAVGGRYANRVAAARAAALDPDGDPDGDPAGDPDSVLDDGSGSGTARITGEPAGDGASEDRVTGDGAERAGTVATGSAS</sequence>
<organism evidence="3 4">
    <name type="scientific">Pseudonocardia sediminis</name>
    <dbReference type="NCBI Taxonomy" id="1397368"/>
    <lineage>
        <taxon>Bacteria</taxon>
        <taxon>Bacillati</taxon>
        <taxon>Actinomycetota</taxon>
        <taxon>Actinomycetes</taxon>
        <taxon>Pseudonocardiales</taxon>
        <taxon>Pseudonocardiaceae</taxon>
        <taxon>Pseudonocardia</taxon>
    </lineage>
</organism>
<feature type="transmembrane region" description="Helical" evidence="2">
    <location>
        <begin position="446"/>
        <end position="466"/>
    </location>
</feature>
<proteinExistence type="predicted"/>
<name>A0A4Q7V5A2_PSEST</name>
<dbReference type="PANTHER" id="PTHR38434">
    <property type="entry name" value="BLL2549 PROTEIN"/>
    <property type="match status" value="1"/>
</dbReference>
<dbReference type="PANTHER" id="PTHR38434:SF1">
    <property type="entry name" value="BLL2549 PROTEIN"/>
    <property type="match status" value="1"/>
</dbReference>
<feature type="transmembrane region" description="Helical" evidence="2">
    <location>
        <begin position="503"/>
        <end position="529"/>
    </location>
</feature>
<feature type="transmembrane region" description="Helical" evidence="2">
    <location>
        <begin position="360"/>
        <end position="378"/>
    </location>
</feature>
<feature type="transmembrane region" description="Helical" evidence="2">
    <location>
        <begin position="478"/>
        <end position="497"/>
    </location>
</feature>
<feature type="transmembrane region" description="Helical" evidence="2">
    <location>
        <begin position="567"/>
        <end position="585"/>
    </location>
</feature>
<feature type="compositionally biased region" description="Basic and acidic residues" evidence="1">
    <location>
        <begin position="635"/>
        <end position="645"/>
    </location>
</feature>
<comment type="caution">
    <text evidence="3">The sequence shown here is derived from an EMBL/GenBank/DDBJ whole genome shotgun (WGS) entry which is preliminary data.</text>
</comment>
<dbReference type="AlphaFoldDB" id="A0A4Q7V5A2"/>
<feature type="transmembrane region" description="Helical" evidence="2">
    <location>
        <begin position="148"/>
        <end position="170"/>
    </location>
</feature>
<feature type="transmembrane region" description="Helical" evidence="2">
    <location>
        <begin position="406"/>
        <end position="426"/>
    </location>
</feature>
<feature type="transmembrane region" description="Helical" evidence="2">
    <location>
        <begin position="257"/>
        <end position="279"/>
    </location>
</feature>
<evidence type="ECO:0000256" key="1">
    <source>
        <dbReference type="SAM" id="MobiDB-lite"/>
    </source>
</evidence>
<dbReference type="RefSeq" id="WP_165438551.1">
    <property type="nucleotide sequence ID" value="NZ_SHKL01000001.1"/>
</dbReference>
<protein>
    <submittedName>
        <fullName evidence="3">Putative membrane protein DUF2339</fullName>
    </submittedName>
</protein>
<feature type="compositionally biased region" description="Acidic residues" evidence="1">
    <location>
        <begin position="598"/>
        <end position="614"/>
    </location>
</feature>
<dbReference type="Proteomes" id="UP000291591">
    <property type="component" value="Unassembled WGS sequence"/>
</dbReference>
<accession>A0A4Q7V5A2</accession>
<evidence type="ECO:0000256" key="2">
    <source>
        <dbReference type="SAM" id="Phobius"/>
    </source>
</evidence>